<protein>
    <recommendedName>
        <fullName evidence="2">ABC-type transport auxiliary lipoprotein component domain-containing protein</fullName>
    </recommendedName>
</protein>
<comment type="caution">
    <text evidence="3">The sequence shown here is derived from an EMBL/GenBank/DDBJ whole genome shotgun (WGS) entry which is preliminary data.</text>
</comment>
<dbReference type="Proteomes" id="UP000256845">
    <property type="component" value="Unassembled WGS sequence"/>
</dbReference>
<proteinExistence type="predicted"/>
<accession>A0A3D9HF45</accession>
<dbReference type="PROSITE" id="PS51257">
    <property type="entry name" value="PROKAR_LIPOPROTEIN"/>
    <property type="match status" value="1"/>
</dbReference>
<evidence type="ECO:0000313" key="4">
    <source>
        <dbReference type="Proteomes" id="UP000256845"/>
    </source>
</evidence>
<dbReference type="Pfam" id="PF03886">
    <property type="entry name" value="ABC_trans_aux"/>
    <property type="match status" value="1"/>
</dbReference>
<reference evidence="3 4" key="1">
    <citation type="submission" date="2018-07" db="EMBL/GenBank/DDBJ databases">
        <title>Genomic Encyclopedia of Type Strains, Phase III (KMG-III): the genomes of soil and plant-associated and newly described type strains.</title>
        <authorList>
            <person name="Whitman W."/>
        </authorList>
    </citation>
    <scope>NUCLEOTIDE SEQUENCE [LARGE SCALE GENOMIC DNA]</scope>
    <source>
        <strain evidence="3 4">CECT 8488</strain>
    </source>
</reference>
<feature type="chain" id="PRO_5017823147" description="ABC-type transport auxiliary lipoprotein component domain-containing protein" evidence="1">
    <location>
        <begin position="18"/>
        <end position="201"/>
    </location>
</feature>
<feature type="signal peptide" evidence="1">
    <location>
        <begin position="1"/>
        <end position="17"/>
    </location>
</feature>
<dbReference type="Gene3D" id="3.40.50.10610">
    <property type="entry name" value="ABC-type transport auxiliary lipoprotein component"/>
    <property type="match status" value="1"/>
</dbReference>
<dbReference type="SUPFAM" id="SSF159594">
    <property type="entry name" value="XCC0632-like"/>
    <property type="match status" value="1"/>
</dbReference>
<organism evidence="3 4">
    <name type="scientific">Aestuariispira insulae</name>
    <dbReference type="NCBI Taxonomy" id="1461337"/>
    <lineage>
        <taxon>Bacteria</taxon>
        <taxon>Pseudomonadati</taxon>
        <taxon>Pseudomonadota</taxon>
        <taxon>Alphaproteobacteria</taxon>
        <taxon>Rhodospirillales</taxon>
        <taxon>Kiloniellaceae</taxon>
        <taxon>Aestuariispira</taxon>
    </lineage>
</organism>
<evidence type="ECO:0000256" key="1">
    <source>
        <dbReference type="SAM" id="SignalP"/>
    </source>
</evidence>
<dbReference type="EMBL" id="QRDW01000008">
    <property type="protein sequence ID" value="RED48098.1"/>
    <property type="molecule type" value="Genomic_DNA"/>
</dbReference>
<feature type="domain" description="ABC-type transport auxiliary lipoprotein component" evidence="2">
    <location>
        <begin position="30"/>
        <end position="190"/>
    </location>
</feature>
<name>A0A3D9HF45_9PROT</name>
<evidence type="ECO:0000259" key="2">
    <source>
        <dbReference type="Pfam" id="PF03886"/>
    </source>
</evidence>
<gene>
    <name evidence="3" type="ORF">DFP90_108116</name>
</gene>
<dbReference type="RefSeq" id="WP_115937721.1">
    <property type="nucleotide sequence ID" value="NZ_QRDW01000008.1"/>
</dbReference>
<keyword evidence="1" id="KW-0732">Signal</keyword>
<dbReference type="AlphaFoldDB" id="A0A3D9HF45"/>
<keyword evidence="4" id="KW-1185">Reference proteome</keyword>
<dbReference type="InterPro" id="IPR005586">
    <property type="entry name" value="ABC_trans_aux"/>
</dbReference>
<evidence type="ECO:0000313" key="3">
    <source>
        <dbReference type="EMBL" id="RED48098.1"/>
    </source>
</evidence>
<dbReference type="OrthoDB" id="7064073at2"/>
<sequence length="201" mass="21329">MISKRLFIALAAVLLLAGCVGSPSQPTRFYMLSAGGAEQDGPPLSAGKAVLLGPVTLPGYLDRPQLVTHTSDNKLALSELDQWAEPLHDNLKRVLIDNLSAALETEQVYAYPASLRPGPDVIQITLDIAEVRFSPTGDVSLKARWSLFNSLDGKPRLRDGKIYQSQNGGGHEDNAAALSNLVLELAGDLATAARTVALASS</sequence>